<proteinExistence type="inferred from homology"/>
<evidence type="ECO:0000256" key="1">
    <source>
        <dbReference type="ARBA" id="ARBA00006720"/>
    </source>
</evidence>
<dbReference type="GO" id="GO:0042719">
    <property type="term" value="C:mitochondrial intermembrane space chaperone complex"/>
    <property type="evidence" value="ECO:0007669"/>
    <property type="project" value="UniProtKB-ARBA"/>
</dbReference>
<organism evidence="12 13">
    <name type="scientific">Cotesia congregata</name>
    <name type="common">Parasitoid wasp</name>
    <name type="synonym">Apanteles congregatus</name>
    <dbReference type="NCBI Taxonomy" id="51543"/>
    <lineage>
        <taxon>Eukaryota</taxon>
        <taxon>Metazoa</taxon>
        <taxon>Ecdysozoa</taxon>
        <taxon>Arthropoda</taxon>
        <taxon>Hexapoda</taxon>
        <taxon>Insecta</taxon>
        <taxon>Pterygota</taxon>
        <taxon>Neoptera</taxon>
        <taxon>Endopterygota</taxon>
        <taxon>Hymenoptera</taxon>
        <taxon>Apocrita</taxon>
        <taxon>Ichneumonoidea</taxon>
        <taxon>Braconidae</taxon>
        <taxon>Microgastrinae</taxon>
        <taxon>Cotesia</taxon>
    </lineage>
</organism>
<evidence type="ECO:0000259" key="11">
    <source>
        <dbReference type="Pfam" id="PF02953"/>
    </source>
</evidence>
<accession>A0A8J2MS25</accession>
<gene>
    <name evidence="12" type="ORF">HICCMSTLAB_LOCUS12431</name>
</gene>
<keyword evidence="10" id="KW-0999">Mitochondrion inner membrane</keyword>
<dbReference type="GO" id="GO:0046872">
    <property type="term" value="F:metal ion binding"/>
    <property type="evidence" value="ECO:0007669"/>
    <property type="project" value="UniProtKB-KW"/>
</dbReference>
<keyword evidence="2 10" id="KW-0813">Transport</keyword>
<keyword evidence="8 10" id="KW-1015">Disulfide bond</keyword>
<evidence type="ECO:0000256" key="7">
    <source>
        <dbReference type="ARBA" id="ARBA00023128"/>
    </source>
</evidence>
<dbReference type="InterPro" id="IPR035427">
    <property type="entry name" value="Tim10-like_dom_sf"/>
</dbReference>
<comment type="caution">
    <text evidence="12">The sequence shown here is derived from an EMBL/GenBank/DDBJ whole genome shotgun (WGS) entry which is preliminary data.</text>
</comment>
<evidence type="ECO:0000256" key="6">
    <source>
        <dbReference type="ARBA" id="ARBA00023010"/>
    </source>
</evidence>
<keyword evidence="10" id="KW-0472">Membrane</keyword>
<keyword evidence="13" id="KW-1185">Reference proteome</keyword>
<evidence type="ECO:0000256" key="5">
    <source>
        <dbReference type="ARBA" id="ARBA00022927"/>
    </source>
</evidence>
<evidence type="ECO:0000256" key="3">
    <source>
        <dbReference type="ARBA" id="ARBA00022723"/>
    </source>
</evidence>
<sequence>MESLQTGSLSNIDKDELMQQVKQEIAVANAQELLTKITEKCFKKCIIKPGSSLDSSEQKCVAMCMDRYMDAFNVVSKAYSNRLQRERNRLNNIILSLFHTNFQSSVEQIYHSRVFISTWAATKIVIKLK</sequence>
<comment type="similarity">
    <text evidence="1 10">Belongs to the small Tim family.</text>
</comment>
<evidence type="ECO:0000313" key="13">
    <source>
        <dbReference type="Proteomes" id="UP000786811"/>
    </source>
</evidence>
<evidence type="ECO:0000256" key="10">
    <source>
        <dbReference type="RuleBase" id="RU367043"/>
    </source>
</evidence>
<dbReference type="SUPFAM" id="SSF144122">
    <property type="entry name" value="Tim10-like"/>
    <property type="match status" value="1"/>
</dbReference>
<dbReference type="EMBL" id="CAJNRD030001124">
    <property type="protein sequence ID" value="CAG5106780.1"/>
    <property type="molecule type" value="Genomic_DNA"/>
</dbReference>
<evidence type="ECO:0000256" key="8">
    <source>
        <dbReference type="ARBA" id="ARBA00023157"/>
    </source>
</evidence>
<keyword evidence="3" id="KW-0479">Metal-binding</keyword>
<dbReference type="FunFam" id="1.10.287.810:FF:000001">
    <property type="entry name" value="mitochondrial import inner membrane translocase subunit TIM13"/>
    <property type="match status" value="1"/>
</dbReference>
<feature type="domain" description="Tim10-like" evidence="11">
    <location>
        <begin position="19"/>
        <end position="80"/>
    </location>
</feature>
<comment type="function">
    <text evidence="10">Mitochondrial intermembrane chaperone that participates in the import and insertion of some multi-pass transmembrane proteins into the mitochondrial inner membrane. Also required for the transfer of beta-barrel precursors from the TOM complex to the sorting and assembly machinery (SAM complex) of the outer membrane. Acts as a chaperone-like protein that protects the hydrophobic precursors from aggregation and guide them through the mitochondrial intermembrane space.</text>
</comment>
<keyword evidence="5 10" id="KW-0653">Protein transport</keyword>
<keyword evidence="6 10" id="KW-0811">Translocation</keyword>
<dbReference type="GO" id="GO:0015031">
    <property type="term" value="P:protein transport"/>
    <property type="evidence" value="ECO:0007669"/>
    <property type="project" value="UniProtKB-KW"/>
</dbReference>
<reference evidence="12" key="1">
    <citation type="submission" date="2021-04" db="EMBL/GenBank/DDBJ databases">
        <authorList>
            <person name="Chebbi M.A.C M."/>
        </authorList>
    </citation>
    <scope>NUCLEOTIDE SEQUENCE</scope>
</reference>
<comment type="subunit">
    <text evidence="10">Heterohexamer.</text>
</comment>
<dbReference type="Proteomes" id="UP000786811">
    <property type="component" value="Unassembled WGS sequence"/>
</dbReference>
<protein>
    <recommendedName>
        <fullName evidence="10">Mitochondrial import inner membrane translocase subunit</fullName>
    </recommendedName>
</protein>
<name>A0A8J2MS25_COTCN</name>
<dbReference type="InterPro" id="IPR004217">
    <property type="entry name" value="Tim10-like"/>
</dbReference>
<dbReference type="OrthoDB" id="7813104at2759"/>
<evidence type="ECO:0000256" key="9">
    <source>
        <dbReference type="ARBA" id="ARBA00023186"/>
    </source>
</evidence>
<keyword evidence="4" id="KW-0862">Zinc</keyword>
<comment type="domain">
    <text evidence="10">The twin CX3C motif contains 4 conserved Cys residues that form 2 disulfide bonds in the mitochondrial intermembrane space.</text>
</comment>
<dbReference type="Gene3D" id="1.10.287.810">
    <property type="entry name" value="Mitochondrial import inner membrane translocase subunit tim13 like domains"/>
    <property type="match status" value="1"/>
</dbReference>
<dbReference type="GO" id="GO:0005743">
    <property type="term" value="C:mitochondrial inner membrane"/>
    <property type="evidence" value="ECO:0007669"/>
    <property type="project" value="UniProtKB-SubCell"/>
</dbReference>
<dbReference type="Pfam" id="PF02953">
    <property type="entry name" value="zf-Tim10_DDP"/>
    <property type="match status" value="1"/>
</dbReference>
<keyword evidence="9 10" id="KW-0143">Chaperone</keyword>
<evidence type="ECO:0000256" key="4">
    <source>
        <dbReference type="ARBA" id="ARBA00022833"/>
    </source>
</evidence>
<keyword evidence="7 10" id="KW-0496">Mitochondrion</keyword>
<comment type="subcellular location">
    <subcellularLocation>
        <location evidence="10">Mitochondrion inner membrane</location>
        <topology evidence="10">Peripheral membrane protein</topology>
        <orientation evidence="10">Intermembrane side</orientation>
    </subcellularLocation>
</comment>
<dbReference type="GO" id="GO:0045039">
    <property type="term" value="P:protein insertion into mitochondrial inner membrane"/>
    <property type="evidence" value="ECO:0007669"/>
    <property type="project" value="UniProtKB-ARBA"/>
</dbReference>
<evidence type="ECO:0000256" key="2">
    <source>
        <dbReference type="ARBA" id="ARBA00022448"/>
    </source>
</evidence>
<evidence type="ECO:0000313" key="12">
    <source>
        <dbReference type="EMBL" id="CAG5106780.1"/>
    </source>
</evidence>
<dbReference type="AlphaFoldDB" id="A0A8J2MS25"/>